<gene>
    <name evidence="2" type="ORF">WA026_022622</name>
</gene>
<keyword evidence="3" id="KW-1185">Reference proteome</keyword>
<organism evidence="2 3">
    <name type="scientific">Henosepilachna vigintioctopunctata</name>
    <dbReference type="NCBI Taxonomy" id="420089"/>
    <lineage>
        <taxon>Eukaryota</taxon>
        <taxon>Metazoa</taxon>
        <taxon>Ecdysozoa</taxon>
        <taxon>Arthropoda</taxon>
        <taxon>Hexapoda</taxon>
        <taxon>Insecta</taxon>
        <taxon>Pterygota</taxon>
        <taxon>Neoptera</taxon>
        <taxon>Endopterygota</taxon>
        <taxon>Coleoptera</taxon>
        <taxon>Polyphaga</taxon>
        <taxon>Cucujiformia</taxon>
        <taxon>Coccinelloidea</taxon>
        <taxon>Coccinellidae</taxon>
        <taxon>Epilachninae</taxon>
        <taxon>Epilachnini</taxon>
        <taxon>Henosepilachna</taxon>
    </lineage>
</organism>
<feature type="region of interest" description="Disordered" evidence="1">
    <location>
        <begin position="1"/>
        <end position="24"/>
    </location>
</feature>
<feature type="non-terminal residue" evidence="2">
    <location>
        <position position="1"/>
    </location>
</feature>
<evidence type="ECO:0000313" key="3">
    <source>
        <dbReference type="Proteomes" id="UP001431783"/>
    </source>
</evidence>
<accession>A0AAW1UC78</accession>
<comment type="caution">
    <text evidence="2">The sequence shown here is derived from an EMBL/GenBank/DDBJ whole genome shotgun (WGS) entry which is preliminary data.</text>
</comment>
<dbReference type="InterPro" id="IPR013083">
    <property type="entry name" value="Znf_RING/FYVE/PHD"/>
</dbReference>
<evidence type="ECO:0000313" key="2">
    <source>
        <dbReference type="EMBL" id="KAK9878550.1"/>
    </source>
</evidence>
<dbReference type="Gene3D" id="3.30.40.10">
    <property type="entry name" value="Zinc/RING finger domain, C3HC4 (zinc finger)"/>
    <property type="match status" value="1"/>
</dbReference>
<name>A0AAW1UC78_9CUCU</name>
<reference evidence="2 3" key="1">
    <citation type="submission" date="2023-03" db="EMBL/GenBank/DDBJ databases">
        <title>Genome insight into feeding habits of ladybird beetles.</title>
        <authorList>
            <person name="Li H.-S."/>
            <person name="Huang Y.-H."/>
            <person name="Pang H."/>
        </authorList>
    </citation>
    <scope>NUCLEOTIDE SEQUENCE [LARGE SCALE GENOMIC DNA]</scope>
    <source>
        <strain evidence="2">SYSU_2023b</strain>
        <tissue evidence="2">Whole body</tissue>
    </source>
</reference>
<dbReference type="SUPFAM" id="SSF57903">
    <property type="entry name" value="FYVE/PHD zinc finger"/>
    <property type="match status" value="1"/>
</dbReference>
<dbReference type="EMBL" id="JARQZJ010000050">
    <property type="protein sequence ID" value="KAK9878550.1"/>
    <property type="molecule type" value="Genomic_DNA"/>
</dbReference>
<evidence type="ECO:0000256" key="1">
    <source>
        <dbReference type="SAM" id="MobiDB-lite"/>
    </source>
</evidence>
<dbReference type="InterPro" id="IPR011011">
    <property type="entry name" value="Znf_FYVE_PHD"/>
</dbReference>
<proteinExistence type="predicted"/>
<protein>
    <submittedName>
        <fullName evidence="2">Uncharacterized protein</fullName>
    </submittedName>
</protein>
<dbReference type="Proteomes" id="UP001431783">
    <property type="component" value="Unassembled WGS sequence"/>
</dbReference>
<sequence>TSVPEPKALTSQLTLPQTNADNNQSVDDFEAVISKKLPVPDVSKEELSYVEEMLKKVQQVRKTVTDEEDGLLSDGCLHWSHRQCLGLSMKTYQNLSEFQESWYCGEICKNKESPRPPPQQSPKHYSINDVMTKLEEMDKKYNSLFKQYSGQITINKELKSGVGVMKREINKNEQK</sequence>
<dbReference type="AlphaFoldDB" id="A0AAW1UC78"/>